<proteinExistence type="inferred from homology"/>
<feature type="domain" description="Gfo/Idh/MocA-like oxidoreductase N-terminal" evidence="4">
    <location>
        <begin position="3"/>
        <end position="119"/>
    </location>
</feature>
<dbReference type="GO" id="GO:0005737">
    <property type="term" value="C:cytoplasm"/>
    <property type="evidence" value="ECO:0007669"/>
    <property type="project" value="TreeGrafter"/>
</dbReference>
<keyword evidence="7" id="KW-1185">Reference proteome</keyword>
<comment type="similarity">
    <text evidence="1">Belongs to the Gfo/Idh/MocA family.</text>
</comment>
<dbReference type="RefSeq" id="WP_121854263.1">
    <property type="nucleotide sequence ID" value="NZ_CP037952.1"/>
</dbReference>
<evidence type="ECO:0000259" key="4">
    <source>
        <dbReference type="Pfam" id="PF01408"/>
    </source>
</evidence>
<evidence type="ECO:0000256" key="2">
    <source>
        <dbReference type="ARBA" id="ARBA00022729"/>
    </source>
</evidence>
<dbReference type="SUPFAM" id="SSF51735">
    <property type="entry name" value="NAD(P)-binding Rossmann-fold domains"/>
    <property type="match status" value="1"/>
</dbReference>
<dbReference type="InterPro" id="IPR036291">
    <property type="entry name" value="NAD(P)-bd_dom_sf"/>
</dbReference>
<dbReference type="SUPFAM" id="SSF55347">
    <property type="entry name" value="Glyceraldehyde-3-phosphate dehydrogenase-like, C-terminal domain"/>
    <property type="match status" value="1"/>
</dbReference>
<dbReference type="Proteomes" id="UP000273022">
    <property type="component" value="Unassembled WGS sequence"/>
</dbReference>
<evidence type="ECO:0000256" key="3">
    <source>
        <dbReference type="ARBA" id="ARBA00023002"/>
    </source>
</evidence>
<dbReference type="Gene3D" id="3.30.360.10">
    <property type="entry name" value="Dihydrodipicolinate Reductase, domain 2"/>
    <property type="match status" value="1"/>
</dbReference>
<dbReference type="AlphaFoldDB" id="A0A3A6TG31"/>
<dbReference type="Gene3D" id="3.40.50.720">
    <property type="entry name" value="NAD(P)-binding Rossmann-like Domain"/>
    <property type="match status" value="1"/>
</dbReference>
<name>A0A3A6TG31_9GAMM</name>
<evidence type="ECO:0000256" key="1">
    <source>
        <dbReference type="ARBA" id="ARBA00010928"/>
    </source>
</evidence>
<dbReference type="PANTHER" id="PTHR42840:SF3">
    <property type="entry name" value="BINDING ROSSMANN FOLD OXIDOREDUCTASE, PUTATIVE (AFU_ORTHOLOGUE AFUA_2G10240)-RELATED"/>
    <property type="match status" value="1"/>
</dbReference>
<dbReference type="Pfam" id="PF01408">
    <property type="entry name" value="GFO_IDH_MocA"/>
    <property type="match status" value="1"/>
</dbReference>
<evidence type="ECO:0000313" key="7">
    <source>
        <dbReference type="Proteomes" id="UP000273022"/>
    </source>
</evidence>
<organism evidence="6 7">
    <name type="scientific">Parashewanella spongiae</name>
    <dbReference type="NCBI Taxonomy" id="342950"/>
    <lineage>
        <taxon>Bacteria</taxon>
        <taxon>Pseudomonadati</taxon>
        <taxon>Pseudomonadota</taxon>
        <taxon>Gammaproteobacteria</taxon>
        <taxon>Alteromonadales</taxon>
        <taxon>Shewanellaceae</taxon>
        <taxon>Parashewanella</taxon>
    </lineage>
</organism>
<dbReference type="GO" id="GO:0006740">
    <property type="term" value="P:NADPH regeneration"/>
    <property type="evidence" value="ECO:0007669"/>
    <property type="project" value="TreeGrafter"/>
</dbReference>
<reference evidence="6 7" key="1">
    <citation type="submission" date="2018-09" db="EMBL/GenBank/DDBJ databases">
        <title>Phylogeny of the Shewanellaceae, and recommendation for two new genera, Pseudoshewanella and Parashewanella.</title>
        <authorList>
            <person name="Wang G."/>
        </authorList>
    </citation>
    <scope>NUCLEOTIDE SEQUENCE [LARGE SCALE GENOMIC DNA]</scope>
    <source>
        <strain evidence="6 7">KCTC 22492</strain>
    </source>
</reference>
<protein>
    <submittedName>
        <fullName evidence="6">Inositol 2-dehydrogenase</fullName>
        <ecNumber evidence="6">1.1.1.18</ecNumber>
    </submittedName>
</protein>
<dbReference type="PANTHER" id="PTHR42840">
    <property type="entry name" value="NAD(P)-BINDING ROSSMANN-FOLD SUPERFAMILY PROTEIN-RELATED"/>
    <property type="match status" value="1"/>
</dbReference>
<evidence type="ECO:0000313" key="6">
    <source>
        <dbReference type="EMBL" id="RJY10727.1"/>
    </source>
</evidence>
<accession>A0A3A6TG31</accession>
<dbReference type="InterPro" id="IPR000683">
    <property type="entry name" value="Gfo/Idh/MocA-like_OxRdtase_N"/>
</dbReference>
<dbReference type="EMBL" id="QYYH01000095">
    <property type="protein sequence ID" value="RJY10727.1"/>
    <property type="molecule type" value="Genomic_DNA"/>
</dbReference>
<dbReference type="OrthoDB" id="9774191at2"/>
<evidence type="ECO:0000259" key="5">
    <source>
        <dbReference type="Pfam" id="PF22725"/>
    </source>
</evidence>
<dbReference type="GO" id="GO:0000166">
    <property type="term" value="F:nucleotide binding"/>
    <property type="evidence" value="ECO:0007669"/>
    <property type="project" value="InterPro"/>
</dbReference>
<dbReference type="NCBIfam" id="TIGR04380">
    <property type="entry name" value="myo_inos_iolG"/>
    <property type="match status" value="1"/>
</dbReference>
<dbReference type="GO" id="GO:0050112">
    <property type="term" value="F:inositol 2-dehydrogenase (NAD+) activity"/>
    <property type="evidence" value="ECO:0007669"/>
    <property type="project" value="UniProtKB-EC"/>
</dbReference>
<dbReference type="InterPro" id="IPR055170">
    <property type="entry name" value="GFO_IDH_MocA-like_dom"/>
</dbReference>
<dbReference type="FunFam" id="3.30.360.10:FF:000023">
    <property type="entry name" value="Inositol 2-dehydrogenase"/>
    <property type="match status" value="1"/>
</dbReference>
<sequence>MFNLCLFGAGRIGTIHANCAAQNPDVQIKYVVDVFPQAADKVAKQLGATVVDVESALADPEIHAVIIASSTDTHADLIERSALAGKHIFCEKPVDLTVERVETCIRTVKENNVHCAIGFNRRFDPMFAELQQAVRNGQIGSTEIIQITSRDPSPPPAEYIKVSGGLFKDMMIHDFDMARWLLDEEPVEVFANGSCLVDATIGEAGDIDTALVTLKTASGKLCQISNSRRAVYGYDQRIEAFGSDGMLQVNNKLENGLVATGSQGTTTAKPQHFFLERYADAYRLELNNFIEVLRGNAKPLADEKDGLNALLLAEAALESFKTKKAVAVNLKG</sequence>
<keyword evidence="3 6" id="KW-0560">Oxidoreductase</keyword>
<dbReference type="EC" id="1.1.1.18" evidence="6"/>
<dbReference type="Pfam" id="PF22725">
    <property type="entry name" value="GFO_IDH_MocA_C3"/>
    <property type="match status" value="1"/>
</dbReference>
<feature type="domain" description="GFO/IDH/MocA-like oxidoreductase" evidence="5">
    <location>
        <begin position="127"/>
        <end position="247"/>
    </location>
</feature>
<comment type="caution">
    <text evidence="6">The sequence shown here is derived from an EMBL/GenBank/DDBJ whole genome shotgun (WGS) entry which is preliminary data.</text>
</comment>
<dbReference type="InterPro" id="IPR030827">
    <property type="entry name" value="Myo_inos_IolG"/>
</dbReference>
<gene>
    <name evidence="6" type="primary">iolG</name>
    <name evidence="6" type="ORF">D5R81_14020</name>
</gene>
<keyword evidence="2" id="KW-0732">Signal</keyword>